<keyword evidence="2" id="KW-1185">Reference proteome</keyword>
<dbReference type="EMBL" id="WUUT01000005">
    <property type="protein sequence ID" value="MXR52695.1"/>
    <property type="molecule type" value="Genomic_DNA"/>
</dbReference>
<dbReference type="InterPro" id="IPR036412">
    <property type="entry name" value="HAD-like_sf"/>
</dbReference>
<dbReference type="Gene3D" id="3.40.50.1000">
    <property type="entry name" value="HAD superfamily/HAD-like"/>
    <property type="match status" value="1"/>
</dbReference>
<protein>
    <submittedName>
        <fullName evidence="1">HAD hydrolase-like protein</fullName>
    </submittedName>
</protein>
<dbReference type="PANTHER" id="PTHR43434">
    <property type="entry name" value="PHOSPHOGLYCOLATE PHOSPHATASE"/>
    <property type="match status" value="1"/>
</dbReference>
<gene>
    <name evidence="1" type="ORF">GRX03_13905</name>
</gene>
<dbReference type="InterPro" id="IPR041492">
    <property type="entry name" value="HAD_2"/>
</dbReference>
<dbReference type="Proteomes" id="UP000466535">
    <property type="component" value="Unassembled WGS sequence"/>
</dbReference>
<comment type="caution">
    <text evidence="1">The sequence shown here is derived from an EMBL/GenBank/DDBJ whole genome shotgun (WGS) entry which is preliminary data.</text>
</comment>
<organism evidence="1 2">
    <name type="scientific">Halovenus carboxidivorans</name>
    <dbReference type="NCBI Taxonomy" id="2692199"/>
    <lineage>
        <taxon>Archaea</taxon>
        <taxon>Methanobacteriati</taxon>
        <taxon>Methanobacteriota</taxon>
        <taxon>Stenosarchaea group</taxon>
        <taxon>Halobacteria</taxon>
        <taxon>Halobacteriales</taxon>
        <taxon>Haloarculaceae</taxon>
        <taxon>Halovenus</taxon>
    </lineage>
</organism>
<dbReference type="OrthoDB" id="212720at2157"/>
<dbReference type="InterPro" id="IPR023214">
    <property type="entry name" value="HAD_sf"/>
</dbReference>
<keyword evidence="1" id="KW-0378">Hydrolase</keyword>
<dbReference type="Pfam" id="PF13419">
    <property type="entry name" value="HAD_2"/>
    <property type="match status" value="1"/>
</dbReference>
<dbReference type="SUPFAM" id="SSF56784">
    <property type="entry name" value="HAD-like"/>
    <property type="match status" value="1"/>
</dbReference>
<dbReference type="SFLD" id="SFLDS00003">
    <property type="entry name" value="Haloacid_Dehalogenase"/>
    <property type="match status" value="1"/>
</dbReference>
<dbReference type="SFLD" id="SFLDG01129">
    <property type="entry name" value="C1.5:_HAD__Beta-PGM__Phosphata"/>
    <property type="match status" value="1"/>
</dbReference>
<dbReference type="Gene3D" id="1.10.150.240">
    <property type="entry name" value="Putative phosphatase, domain 2"/>
    <property type="match status" value="1"/>
</dbReference>
<evidence type="ECO:0000313" key="2">
    <source>
        <dbReference type="Proteomes" id="UP000466535"/>
    </source>
</evidence>
<sequence length="227" mass="25524">MNAVLPERSGLLIPIPRRFDTDPLKRTRIRVTEAHLLGLALHWSVTEEYEAVVYDLDGTLARLAVDWEQVRDDVASKLRAREIDVDEKSLWELFEYAHGGPLERTVEEAIQDHEREGARRSERLALADELPLEVPVGVCSLNCEAACRIALEIHGLDRHVEAIVGRDSISAYKPDPEPLLETIRSLGVAPTEALFVGDSDSDELAADRAGVDFQYVSERLDDGWFRQ</sequence>
<accession>A0A6B0T3R8</accession>
<dbReference type="GO" id="GO:0008967">
    <property type="term" value="F:phosphoglycolate phosphatase activity"/>
    <property type="evidence" value="ECO:0007669"/>
    <property type="project" value="TreeGrafter"/>
</dbReference>
<reference evidence="1 2" key="1">
    <citation type="submission" date="2019-12" db="EMBL/GenBank/DDBJ databases">
        <title>Isolation and characterization of three novel carbon monoxide-oxidizing members of Halobacteria from salione crusts and soils.</title>
        <authorList>
            <person name="Myers M.R."/>
            <person name="King G.M."/>
        </authorList>
    </citation>
    <scope>NUCLEOTIDE SEQUENCE [LARGE SCALE GENOMIC DNA]</scope>
    <source>
        <strain evidence="1 2">WSH3</strain>
    </source>
</reference>
<dbReference type="InterPro" id="IPR023198">
    <property type="entry name" value="PGP-like_dom2"/>
</dbReference>
<evidence type="ECO:0000313" key="1">
    <source>
        <dbReference type="EMBL" id="MXR52695.1"/>
    </source>
</evidence>
<name>A0A6B0T3R8_9EURY</name>
<dbReference type="InterPro" id="IPR050155">
    <property type="entry name" value="HAD-like_hydrolase_sf"/>
</dbReference>
<proteinExistence type="predicted"/>
<dbReference type="GO" id="GO:0006281">
    <property type="term" value="P:DNA repair"/>
    <property type="evidence" value="ECO:0007669"/>
    <property type="project" value="TreeGrafter"/>
</dbReference>
<dbReference type="AlphaFoldDB" id="A0A6B0T3R8"/>
<dbReference type="PANTHER" id="PTHR43434:SF1">
    <property type="entry name" value="PHOSPHOGLYCOLATE PHOSPHATASE"/>
    <property type="match status" value="1"/>
</dbReference>